<evidence type="ECO:0000313" key="3">
    <source>
        <dbReference type="EMBL" id="MBB2158776.1"/>
    </source>
</evidence>
<evidence type="ECO:0000259" key="2">
    <source>
        <dbReference type="PROSITE" id="PS50213"/>
    </source>
</evidence>
<dbReference type="InterPro" id="IPR036378">
    <property type="entry name" value="FAS1_dom_sf"/>
</dbReference>
<feature type="signal peptide" evidence="1">
    <location>
        <begin position="1"/>
        <end position="22"/>
    </location>
</feature>
<gene>
    <name evidence="3" type="ORF">HLH48_01045</name>
</gene>
<dbReference type="SUPFAM" id="SSF82153">
    <property type="entry name" value="FAS1 domain"/>
    <property type="match status" value="1"/>
</dbReference>
<evidence type="ECO:0000256" key="1">
    <source>
        <dbReference type="SAM" id="SignalP"/>
    </source>
</evidence>
<organism evidence="3 4">
    <name type="scientific">Gluconacetobacter sacchari</name>
    <dbReference type="NCBI Taxonomy" id="92759"/>
    <lineage>
        <taxon>Bacteria</taxon>
        <taxon>Pseudomonadati</taxon>
        <taxon>Pseudomonadota</taxon>
        <taxon>Alphaproteobacteria</taxon>
        <taxon>Acetobacterales</taxon>
        <taxon>Acetobacteraceae</taxon>
        <taxon>Gluconacetobacter</taxon>
    </lineage>
</organism>
<name>A0A7W4I9L3_9PROT</name>
<dbReference type="Gene3D" id="2.30.180.10">
    <property type="entry name" value="FAS1 domain"/>
    <property type="match status" value="1"/>
</dbReference>
<dbReference type="InterPro" id="IPR000782">
    <property type="entry name" value="FAS1_domain"/>
</dbReference>
<dbReference type="AlphaFoldDB" id="A0A7W4I9L3"/>
<protein>
    <recommendedName>
        <fullName evidence="2">FAS1 domain-containing protein</fullName>
    </recommendedName>
</protein>
<sequence>MRAARILVTCLLACLAVACAPAARQDPLLVRADSRAAGIPTVSVEHSYLPATDQGRPDSRVAYGAPDTPVYRDRPLNETLRASVELADYTRALDLAGLMAVLRQPGPFTVFAVPNLPMERFARGGMPAPAVLRRTLAYSIVRGAYPAARLSRLAAQAPGKPIRLPTVDGGVVLLERDPAGRLVLSDGAGQRAPVWIDGMVQSNGVLYLTRSLLAPA</sequence>
<evidence type="ECO:0000313" key="4">
    <source>
        <dbReference type="Proteomes" id="UP000589085"/>
    </source>
</evidence>
<feature type="chain" id="PRO_5031452464" description="FAS1 domain-containing protein" evidence="1">
    <location>
        <begin position="23"/>
        <end position="216"/>
    </location>
</feature>
<comment type="caution">
    <text evidence="3">The sequence shown here is derived from an EMBL/GenBank/DDBJ whole genome shotgun (WGS) entry which is preliminary data.</text>
</comment>
<feature type="domain" description="FAS1" evidence="2">
    <location>
        <begin position="73"/>
        <end position="213"/>
    </location>
</feature>
<dbReference type="PROSITE" id="PS51257">
    <property type="entry name" value="PROKAR_LIPOPROTEIN"/>
    <property type="match status" value="1"/>
</dbReference>
<proteinExistence type="predicted"/>
<dbReference type="RefSeq" id="WP_182995637.1">
    <property type="nucleotide sequence ID" value="NZ_JABEQJ010000001.1"/>
</dbReference>
<dbReference type="PROSITE" id="PS50213">
    <property type="entry name" value="FAS1"/>
    <property type="match status" value="1"/>
</dbReference>
<keyword evidence="1" id="KW-0732">Signal</keyword>
<dbReference type="EMBL" id="JABEQJ010000001">
    <property type="protein sequence ID" value="MBB2158776.1"/>
    <property type="molecule type" value="Genomic_DNA"/>
</dbReference>
<reference evidence="3 4" key="1">
    <citation type="submission" date="2020-04" db="EMBL/GenBank/DDBJ databases">
        <title>Description of novel Gluconacetobacter.</title>
        <authorList>
            <person name="Sombolestani A."/>
        </authorList>
    </citation>
    <scope>NUCLEOTIDE SEQUENCE [LARGE SCALE GENOMIC DNA]</scope>
    <source>
        <strain evidence="3 4">LMG 19747</strain>
    </source>
</reference>
<accession>A0A7W4I9L3</accession>
<dbReference type="Proteomes" id="UP000589085">
    <property type="component" value="Unassembled WGS sequence"/>
</dbReference>